<evidence type="ECO:0000313" key="3">
    <source>
        <dbReference type="Proteomes" id="UP000295277"/>
    </source>
</evidence>
<gene>
    <name evidence="2" type="ORF">EV216_110117</name>
</gene>
<protein>
    <submittedName>
        <fullName evidence="2">Mor family transcriptional regulator</fullName>
    </submittedName>
</protein>
<dbReference type="Proteomes" id="UP000295277">
    <property type="component" value="Unassembled WGS sequence"/>
</dbReference>
<dbReference type="Gene3D" id="1.10.260.40">
    <property type="entry name" value="lambda repressor-like DNA-binding domains"/>
    <property type="match status" value="1"/>
</dbReference>
<sequence>MTRAPASTDGLPESLIDVAETLGLRVALRLIEVCGGQEVKFPKSPPPDHPIIKALGEEDGFALCRFLGGGMIYVPHARARAVRHQVGALEGQGLSRAQIARRLGISQRHVRRVANGRTARNPDQPDLFHD</sequence>
<dbReference type="OrthoDB" id="7866342at2"/>
<name>A0A4R1YUN6_9RHOB</name>
<dbReference type="RefSeq" id="WP_132694666.1">
    <property type="nucleotide sequence ID" value="NZ_SLVM01000010.1"/>
</dbReference>
<dbReference type="CDD" id="cd00093">
    <property type="entry name" value="HTH_XRE"/>
    <property type="match status" value="1"/>
</dbReference>
<evidence type="ECO:0000259" key="1">
    <source>
        <dbReference type="Pfam" id="PF01381"/>
    </source>
</evidence>
<feature type="domain" description="HTH cro/C1-type" evidence="1">
    <location>
        <begin position="89"/>
        <end position="124"/>
    </location>
</feature>
<evidence type="ECO:0000313" key="2">
    <source>
        <dbReference type="EMBL" id="TCM84799.1"/>
    </source>
</evidence>
<dbReference type="AlphaFoldDB" id="A0A4R1YUN6"/>
<dbReference type="InterPro" id="IPR010982">
    <property type="entry name" value="Lambda_DNA-bd_dom_sf"/>
</dbReference>
<dbReference type="InterPro" id="IPR001387">
    <property type="entry name" value="Cro/C1-type_HTH"/>
</dbReference>
<reference evidence="2 3" key="1">
    <citation type="submission" date="2019-03" db="EMBL/GenBank/DDBJ databases">
        <title>Genomic Encyclopedia of Type Strains, Phase IV (KMG-IV): sequencing the most valuable type-strain genomes for metagenomic binning, comparative biology and taxonomic classification.</title>
        <authorList>
            <person name="Goeker M."/>
        </authorList>
    </citation>
    <scope>NUCLEOTIDE SEQUENCE [LARGE SCALE GENOMIC DNA]</scope>
    <source>
        <strain evidence="2 3">DSM 21153</strain>
    </source>
</reference>
<dbReference type="Pfam" id="PF01381">
    <property type="entry name" value="HTH_3"/>
    <property type="match status" value="1"/>
</dbReference>
<proteinExistence type="predicted"/>
<dbReference type="EMBL" id="SLVM01000010">
    <property type="protein sequence ID" value="TCM84799.1"/>
    <property type="molecule type" value="Genomic_DNA"/>
</dbReference>
<keyword evidence="3" id="KW-1185">Reference proteome</keyword>
<dbReference type="InterPro" id="IPR009057">
    <property type="entry name" value="Homeodomain-like_sf"/>
</dbReference>
<organism evidence="2 3">
    <name type="scientific">Rhodovulum steppense</name>
    <dbReference type="NCBI Taxonomy" id="540251"/>
    <lineage>
        <taxon>Bacteria</taxon>
        <taxon>Pseudomonadati</taxon>
        <taxon>Pseudomonadota</taxon>
        <taxon>Alphaproteobacteria</taxon>
        <taxon>Rhodobacterales</taxon>
        <taxon>Paracoccaceae</taxon>
        <taxon>Rhodovulum</taxon>
    </lineage>
</organism>
<dbReference type="GO" id="GO:0003677">
    <property type="term" value="F:DNA binding"/>
    <property type="evidence" value="ECO:0007669"/>
    <property type="project" value="InterPro"/>
</dbReference>
<accession>A0A4R1YUN6</accession>
<dbReference type="SUPFAM" id="SSF46689">
    <property type="entry name" value="Homeodomain-like"/>
    <property type="match status" value="1"/>
</dbReference>
<comment type="caution">
    <text evidence="2">The sequence shown here is derived from an EMBL/GenBank/DDBJ whole genome shotgun (WGS) entry which is preliminary data.</text>
</comment>